<organism evidence="3 4">
    <name type="scientific">Nocardioides cavernaquae</name>
    <dbReference type="NCBI Taxonomy" id="2321396"/>
    <lineage>
        <taxon>Bacteria</taxon>
        <taxon>Bacillati</taxon>
        <taxon>Actinomycetota</taxon>
        <taxon>Actinomycetes</taxon>
        <taxon>Propionibacteriales</taxon>
        <taxon>Nocardioidaceae</taxon>
        <taxon>Nocardioides</taxon>
    </lineage>
</organism>
<protein>
    <submittedName>
        <fullName evidence="3">Acyl-CoA thioesterase</fullName>
    </submittedName>
</protein>
<dbReference type="OrthoDB" id="9799036at2"/>
<keyword evidence="2" id="KW-0378">Hydrolase</keyword>
<dbReference type="Proteomes" id="UP000276542">
    <property type="component" value="Unassembled WGS sequence"/>
</dbReference>
<evidence type="ECO:0000256" key="2">
    <source>
        <dbReference type="ARBA" id="ARBA00022801"/>
    </source>
</evidence>
<dbReference type="Gene3D" id="3.10.129.10">
    <property type="entry name" value="Hotdog Thioesterase"/>
    <property type="match status" value="1"/>
</dbReference>
<keyword evidence="4" id="KW-1185">Reference proteome</keyword>
<dbReference type="InterPro" id="IPR029069">
    <property type="entry name" value="HotDog_dom_sf"/>
</dbReference>
<reference evidence="4" key="1">
    <citation type="submission" date="2018-09" db="EMBL/GenBank/DDBJ databases">
        <authorList>
            <person name="Zhu H."/>
        </authorList>
    </citation>
    <scope>NUCLEOTIDE SEQUENCE [LARGE SCALE GENOMIC DNA]</scope>
    <source>
        <strain evidence="4">K1W22B-1</strain>
    </source>
</reference>
<dbReference type="PANTHER" id="PTHR31793:SF27">
    <property type="entry name" value="NOVEL THIOESTERASE SUPERFAMILY DOMAIN AND SAPOSIN A-TYPE DOMAIN CONTAINING PROTEIN (0610012H03RIK)"/>
    <property type="match status" value="1"/>
</dbReference>
<dbReference type="EMBL" id="QYRP01000002">
    <property type="protein sequence ID" value="RJS45201.1"/>
    <property type="molecule type" value="Genomic_DNA"/>
</dbReference>
<dbReference type="Pfam" id="PF13279">
    <property type="entry name" value="4HBT_2"/>
    <property type="match status" value="1"/>
</dbReference>
<dbReference type="AlphaFoldDB" id="A0A3A5H5K9"/>
<evidence type="ECO:0000313" key="4">
    <source>
        <dbReference type="Proteomes" id="UP000276542"/>
    </source>
</evidence>
<proteinExistence type="inferred from homology"/>
<dbReference type="InterPro" id="IPR050563">
    <property type="entry name" value="4-hydroxybenzoyl-CoA_TE"/>
</dbReference>
<comment type="caution">
    <text evidence="3">The sequence shown here is derived from an EMBL/GenBank/DDBJ whole genome shotgun (WGS) entry which is preliminary data.</text>
</comment>
<evidence type="ECO:0000313" key="3">
    <source>
        <dbReference type="EMBL" id="RJS45201.1"/>
    </source>
</evidence>
<evidence type="ECO:0000256" key="1">
    <source>
        <dbReference type="ARBA" id="ARBA00005953"/>
    </source>
</evidence>
<dbReference type="SUPFAM" id="SSF54637">
    <property type="entry name" value="Thioesterase/thiol ester dehydrase-isomerase"/>
    <property type="match status" value="1"/>
</dbReference>
<dbReference type="GO" id="GO:0047617">
    <property type="term" value="F:fatty acyl-CoA hydrolase activity"/>
    <property type="evidence" value="ECO:0007669"/>
    <property type="project" value="TreeGrafter"/>
</dbReference>
<name>A0A3A5H5K9_9ACTN</name>
<sequence>MPPSRVTLIFWSCVQRGFSNPAIPATVRRAARTISILNARRCSPGLEVATRTSIRRVTENPADLRLSDFPVQRTLPLRWGDIDMYGHVNNTVHYALIDTAVNGWITEATGTHPRDLPATGLVVETGCRYLAEIGPADVPVLGIRLEKAGTSSIRYEIGIFTGEGGPAALARFVHVYVDPTTRRPVPIPDLVREALVRELGA</sequence>
<dbReference type="CDD" id="cd00586">
    <property type="entry name" value="4HBT"/>
    <property type="match status" value="1"/>
</dbReference>
<accession>A0A3A5H5K9</accession>
<gene>
    <name evidence="3" type="ORF">D4739_02470</name>
</gene>
<comment type="similarity">
    <text evidence="1">Belongs to the 4-hydroxybenzoyl-CoA thioesterase family.</text>
</comment>
<dbReference type="PANTHER" id="PTHR31793">
    <property type="entry name" value="4-HYDROXYBENZOYL-COA THIOESTERASE FAMILY MEMBER"/>
    <property type="match status" value="1"/>
</dbReference>